<dbReference type="EMBL" id="KB706192">
    <property type="protein sequence ID" value="EMR68689.1"/>
    <property type="molecule type" value="Genomic_DNA"/>
</dbReference>
<gene>
    <name evidence="2" type="ORF">UCREL1_4297</name>
</gene>
<feature type="compositionally biased region" description="Gly residues" evidence="1">
    <location>
        <begin position="473"/>
        <end position="484"/>
    </location>
</feature>
<feature type="region of interest" description="Disordered" evidence="1">
    <location>
        <begin position="445"/>
        <end position="484"/>
    </location>
</feature>
<name>M7SQG6_EUTLA</name>
<feature type="region of interest" description="Disordered" evidence="1">
    <location>
        <begin position="381"/>
        <end position="403"/>
    </location>
</feature>
<feature type="compositionally biased region" description="Gly residues" evidence="1">
    <location>
        <begin position="594"/>
        <end position="607"/>
    </location>
</feature>
<sequence length="656" mass="73070">MGNYGEDDDSADLHYAMTQLMTLRMQGSSSPIYPWETLEQPSMEFGFGRRPGTISLNRWVGLSSTIPASIPLRDPGMGRKEVSLSHIFERLKELEVGLVEDDGDQMYRLYKRFLRDPDRLFNSRKPLDKQITDIVMALSSEYWIDFTNPRNQVVTKFIYDTGVRENHDQYLKFYYQLLLSLELDLRINSRIHEEGAKEQLISQIPPQILWNLALARRWRHNIRIEDWGNTPDQVRLKFKLRKRQTKVLKRFAKLMKWPNLDATLDALRRRDAEGSSVNVSSHTMAFFSGLVLPGPTFPFLMMNSLIDIDPDRATDDLALLTHLQPQSGFQHRNSYTYWTSSCIVGKVLAPTCREVAGWVGPAMPTLDLGRSQIARIRARKPRQLVTPENAASMGERSDPLGPPAEVYPVKDYVLLPGAPDPDDYDRGGVDTIRIEQINLTAVKTTTTTTSNNNNASNHNNHYNSNNDPSSPGSGTGGGTGAGGRAGAPKVFDASILFAIDSTSWPLQLAHDVSFVCAWPCSDGPHPLFFDYAYEAVRADKVVGVRNWGKPGAVIVDELLPPPPLGSKQQQLQQQRSSIKKEGKKENGVSFQNGSNGGNGGHASGNGNGDDSSNSSEDTDRVLVVEAYGVADNEVLARAWCAHWGLSAVVADVRRTW</sequence>
<evidence type="ECO:0008006" key="4">
    <source>
        <dbReference type="Google" id="ProtNLM"/>
    </source>
</evidence>
<protein>
    <recommendedName>
        <fullName evidence="4">Tpr domain-containing protein</fullName>
    </recommendedName>
</protein>
<dbReference type="KEGG" id="ela:UCREL1_4297"/>
<dbReference type="Proteomes" id="UP000012174">
    <property type="component" value="Unassembled WGS sequence"/>
</dbReference>
<dbReference type="OMA" id="HKTLDKQ"/>
<evidence type="ECO:0000256" key="1">
    <source>
        <dbReference type="SAM" id="MobiDB-lite"/>
    </source>
</evidence>
<organism evidence="2 3">
    <name type="scientific">Eutypa lata (strain UCR-EL1)</name>
    <name type="common">Grapevine dieback disease fungus</name>
    <name type="synonym">Eutypa armeniacae</name>
    <dbReference type="NCBI Taxonomy" id="1287681"/>
    <lineage>
        <taxon>Eukaryota</taxon>
        <taxon>Fungi</taxon>
        <taxon>Dikarya</taxon>
        <taxon>Ascomycota</taxon>
        <taxon>Pezizomycotina</taxon>
        <taxon>Sordariomycetes</taxon>
        <taxon>Xylariomycetidae</taxon>
        <taxon>Xylariales</taxon>
        <taxon>Diatrypaceae</taxon>
        <taxon>Eutypa</taxon>
    </lineage>
</organism>
<dbReference type="AlphaFoldDB" id="M7SQG6"/>
<dbReference type="STRING" id="1287681.M7SQG6"/>
<feature type="compositionally biased region" description="Low complexity" evidence="1">
    <location>
        <begin position="565"/>
        <end position="574"/>
    </location>
</feature>
<feature type="region of interest" description="Disordered" evidence="1">
    <location>
        <begin position="559"/>
        <end position="617"/>
    </location>
</feature>
<proteinExistence type="predicted"/>
<evidence type="ECO:0000313" key="3">
    <source>
        <dbReference type="Proteomes" id="UP000012174"/>
    </source>
</evidence>
<evidence type="ECO:0000313" key="2">
    <source>
        <dbReference type="EMBL" id="EMR68689.1"/>
    </source>
</evidence>
<dbReference type="HOGENOM" id="CLU_015126_0_0_1"/>
<keyword evidence="3" id="KW-1185">Reference proteome</keyword>
<dbReference type="OrthoDB" id="6493944at2759"/>
<feature type="compositionally biased region" description="Low complexity" evidence="1">
    <location>
        <begin position="445"/>
        <end position="472"/>
    </location>
</feature>
<dbReference type="PANTHER" id="PTHR42345:SF1">
    <property type="entry name" value="VTC DOMAIN-CONTAINING PROTEIN"/>
    <property type="match status" value="1"/>
</dbReference>
<dbReference type="PANTHER" id="PTHR42345">
    <property type="entry name" value="TPR_REGION DOMAIN-CONTAINING PROTEIN"/>
    <property type="match status" value="1"/>
</dbReference>
<reference evidence="3" key="1">
    <citation type="journal article" date="2013" name="Genome Announc.">
        <title>Draft genome sequence of the grapevine dieback fungus Eutypa lata UCR-EL1.</title>
        <authorList>
            <person name="Blanco-Ulate B."/>
            <person name="Rolshausen P.E."/>
            <person name="Cantu D."/>
        </authorList>
    </citation>
    <scope>NUCLEOTIDE SEQUENCE [LARGE SCALE GENOMIC DNA]</scope>
    <source>
        <strain evidence="3">UCR-EL1</strain>
    </source>
</reference>
<dbReference type="eggNOG" id="ENOG502QPI4">
    <property type="taxonomic scope" value="Eukaryota"/>
</dbReference>
<accession>M7SQG6</accession>